<dbReference type="PRINTS" id="PR00935">
    <property type="entry name" value="BAND41"/>
</dbReference>
<dbReference type="InterPro" id="IPR014352">
    <property type="entry name" value="FERM/acyl-CoA-bd_prot_sf"/>
</dbReference>
<evidence type="ECO:0000256" key="5">
    <source>
        <dbReference type="ARBA" id="ARBA00023212"/>
    </source>
</evidence>
<dbReference type="Pfam" id="PF00373">
    <property type="entry name" value="FERM_M"/>
    <property type="match status" value="1"/>
</dbReference>
<feature type="coiled-coil region" evidence="6">
    <location>
        <begin position="686"/>
        <end position="713"/>
    </location>
</feature>
<dbReference type="Gene3D" id="1.20.80.10">
    <property type="match status" value="1"/>
</dbReference>
<dbReference type="GeneID" id="106497954"/>
<dbReference type="InterPro" id="IPR035963">
    <property type="entry name" value="FERM_2"/>
</dbReference>
<feature type="compositionally biased region" description="Basic and acidic residues" evidence="7">
    <location>
        <begin position="95"/>
        <end position="106"/>
    </location>
</feature>
<feature type="region of interest" description="Disordered" evidence="7">
    <location>
        <begin position="1"/>
        <end position="192"/>
    </location>
</feature>
<dbReference type="CDD" id="cd14473">
    <property type="entry name" value="FERM_B-lobe"/>
    <property type="match status" value="1"/>
</dbReference>
<dbReference type="InterPro" id="IPR019748">
    <property type="entry name" value="FERM_central"/>
</dbReference>
<organism evidence="9 10">
    <name type="scientific">Apteryx mantelli</name>
    <name type="common">North Island brown kiwi</name>
    <dbReference type="NCBI Taxonomy" id="2696672"/>
    <lineage>
        <taxon>Eukaryota</taxon>
        <taxon>Metazoa</taxon>
        <taxon>Chordata</taxon>
        <taxon>Craniata</taxon>
        <taxon>Vertebrata</taxon>
        <taxon>Euteleostomi</taxon>
        <taxon>Archelosauria</taxon>
        <taxon>Archosauria</taxon>
        <taxon>Dinosauria</taxon>
        <taxon>Saurischia</taxon>
        <taxon>Theropoda</taxon>
        <taxon>Coelurosauria</taxon>
        <taxon>Aves</taxon>
        <taxon>Palaeognathae</taxon>
        <taxon>Apterygiformes</taxon>
        <taxon>Apterygidae</taxon>
        <taxon>Apteryx</taxon>
    </lineage>
</organism>
<sequence length="931" mass="104664">MMTEVGSETEVKKDSEQAGADKAKDKPEEASDTPENQKSRKAFSEEALDSSSVPVPTSQSSPSSQKKEKDSSESKGISRFLPPWLKKQKSYTLAEPKDEAKKKAVGEDQVIEESECQLPEEVAQPKKSLEEAATENQHNAKADEKEEKHSVSSAETQPAKEDGKEMEVEKVAEEKEEKQVEKEKRETKEVQTGEIKTENIPQKSPKKIKTVQCKVMLLDGTEYSCDLEKRAKGQMLFDRVCEHLNLLEKDYFGLLFYENSDQKNWLDPSKEIKRQIRSLPWLFTFNVKFYPPDPSQLTEDITRYFLCLQLRQDIASGRLPCSFVTHALLGSYTLQAELGDHDPEEHHSDYISEFQFAPSQTQEMEEKVVELHRTHRGLTPAQADSQFLESAKRLSMYGVDLHHAKDSEGVDIMLGVCANGLLIYKDRLRINRFAWPKILKISYKRSNFYIKVRPAELEQFESTIGFKLPNHRAAKRLWKVCVEHHTFFRLISPEQPPKAKFLTLGSKFRYSGRTQAQTRQASNLIDRPAPYFERTSSKRVSRSLDGAPIGISDQSLLRDFPTAQGGPAGDKVIDIEGVGQDKLKEGSREENGSPVKTPQLELIQDGKSSHETLDIVEEKKQAEVGREETVVIDETNKGKMQVATDAGETCKVEHLSKKDSSSLPSDSSSSSSSESEDEVGEYQPHHRAIEEVIREEQEEEEDTNRKREHQEKIMQHVEATTEGSKLNVPVERTAQVTAEALVQENAVTIATEEKNFSEDMKQDLGEEKEEEQLRLNGDVSHVDIDVAPQIICCSEPPVVKTEMVTISDAAQRTEISTKEVPIVQTETKTITYESPQFDGSTGGNAGVLLSAQTITSESISTTTTTHITKMVKGGVSETRIEKRIVITGDADIDHDEALAQAIKEAKEQHPDMSVTRVVVHKETELAEEDEE</sequence>
<dbReference type="Gene3D" id="2.30.29.30">
    <property type="entry name" value="Pleckstrin-homology domain (PH domain)/Phosphotyrosine-binding domain (PTB)"/>
    <property type="match status" value="1"/>
</dbReference>
<dbReference type="Pfam" id="PF08736">
    <property type="entry name" value="FA"/>
    <property type="match status" value="1"/>
</dbReference>
<keyword evidence="6" id="KW-0175">Coiled coil</keyword>
<keyword evidence="3" id="KW-0597">Phosphoprotein</keyword>
<evidence type="ECO:0000313" key="9">
    <source>
        <dbReference type="Proteomes" id="UP001652627"/>
    </source>
</evidence>
<evidence type="ECO:0000256" key="1">
    <source>
        <dbReference type="ARBA" id="ARBA00004245"/>
    </source>
</evidence>
<feature type="compositionally biased region" description="Basic and acidic residues" evidence="7">
    <location>
        <begin position="648"/>
        <end position="660"/>
    </location>
</feature>
<dbReference type="PANTHER" id="PTHR23280">
    <property type="entry name" value="4.1 G PROTEIN"/>
    <property type="match status" value="1"/>
</dbReference>
<protein>
    <submittedName>
        <fullName evidence="10">Band 4.1-like protein 2 isoform X6</fullName>
    </submittedName>
</protein>
<keyword evidence="5" id="KW-0206">Cytoskeleton</keyword>
<feature type="compositionally biased region" description="Low complexity" evidence="7">
    <location>
        <begin position="661"/>
        <end position="673"/>
    </location>
</feature>
<dbReference type="Proteomes" id="UP001652627">
    <property type="component" value="Chromosome 3"/>
</dbReference>
<name>A0ABM4EAV0_9AVES</name>
<feature type="domain" description="FERM" evidence="8">
    <location>
        <begin position="211"/>
        <end position="492"/>
    </location>
</feature>
<dbReference type="Pfam" id="PF05902">
    <property type="entry name" value="4_1_CTD"/>
    <property type="match status" value="1"/>
</dbReference>
<dbReference type="SMART" id="SM01195">
    <property type="entry name" value="FA"/>
    <property type="match status" value="1"/>
</dbReference>
<comment type="subcellular location">
    <subcellularLocation>
        <location evidence="1">Cytoplasm</location>
        <location evidence="1">Cytoskeleton</location>
    </subcellularLocation>
</comment>
<dbReference type="InterPro" id="IPR029071">
    <property type="entry name" value="Ubiquitin-like_domsf"/>
</dbReference>
<keyword evidence="2" id="KW-0963">Cytoplasm</keyword>
<dbReference type="PROSITE" id="PS00660">
    <property type="entry name" value="FERM_1"/>
    <property type="match status" value="1"/>
</dbReference>
<evidence type="ECO:0000256" key="2">
    <source>
        <dbReference type="ARBA" id="ARBA00022490"/>
    </source>
</evidence>
<keyword evidence="4" id="KW-0009">Actin-binding</keyword>
<feature type="region of interest" description="Disordered" evidence="7">
    <location>
        <begin position="642"/>
        <end position="684"/>
    </location>
</feature>
<dbReference type="Gene3D" id="3.10.20.90">
    <property type="entry name" value="Phosphatidylinositol 3-kinase Catalytic Subunit, Chain A, domain 1"/>
    <property type="match status" value="1"/>
</dbReference>
<feature type="compositionally biased region" description="Basic and acidic residues" evidence="7">
    <location>
        <begin position="138"/>
        <end position="150"/>
    </location>
</feature>
<dbReference type="SUPFAM" id="SSF47031">
    <property type="entry name" value="Second domain of FERM"/>
    <property type="match status" value="1"/>
</dbReference>
<dbReference type="Pfam" id="PF04382">
    <property type="entry name" value="SAB"/>
    <property type="match status" value="1"/>
</dbReference>
<evidence type="ECO:0000313" key="10">
    <source>
        <dbReference type="RefSeq" id="XP_067149832.1"/>
    </source>
</evidence>
<evidence type="ECO:0000259" key="8">
    <source>
        <dbReference type="PROSITE" id="PS50057"/>
    </source>
</evidence>
<proteinExistence type="predicted"/>
<dbReference type="SUPFAM" id="SSF50729">
    <property type="entry name" value="PH domain-like"/>
    <property type="match status" value="1"/>
</dbReference>
<dbReference type="SUPFAM" id="SSF54236">
    <property type="entry name" value="Ubiquitin-like"/>
    <property type="match status" value="1"/>
</dbReference>
<dbReference type="InterPro" id="IPR019747">
    <property type="entry name" value="FERM_CS"/>
</dbReference>
<dbReference type="InterPro" id="IPR018979">
    <property type="entry name" value="FERM_N"/>
</dbReference>
<feature type="compositionally biased region" description="Basic and acidic residues" evidence="7">
    <location>
        <begin position="9"/>
        <end position="44"/>
    </location>
</feature>
<dbReference type="InterPro" id="IPR019749">
    <property type="entry name" value="Band_41_domain"/>
</dbReference>
<dbReference type="Pfam" id="PF09379">
    <property type="entry name" value="FERM_N"/>
    <property type="match status" value="1"/>
</dbReference>
<dbReference type="InterPro" id="IPR008379">
    <property type="entry name" value="Band_4.1_C"/>
</dbReference>
<dbReference type="SMART" id="SM01196">
    <property type="entry name" value="FERM_C"/>
    <property type="match status" value="1"/>
</dbReference>
<gene>
    <name evidence="10" type="primary">EPB41L2</name>
</gene>
<dbReference type="PANTHER" id="PTHR23280:SF17">
    <property type="entry name" value="BAND 4.1-LIKE PROTEIN 2"/>
    <property type="match status" value="1"/>
</dbReference>
<reference evidence="10" key="1">
    <citation type="submission" date="2025-08" db="UniProtKB">
        <authorList>
            <consortium name="RefSeq"/>
        </authorList>
    </citation>
    <scope>IDENTIFICATION</scope>
    <source>
        <tissue evidence="10">Blood</tissue>
    </source>
</reference>
<dbReference type="Pfam" id="PF09380">
    <property type="entry name" value="FERM_C"/>
    <property type="match status" value="1"/>
</dbReference>
<dbReference type="CDD" id="cd17202">
    <property type="entry name" value="FERM_F1_EPB41L2"/>
    <property type="match status" value="1"/>
</dbReference>
<keyword evidence="9" id="KW-1185">Reference proteome</keyword>
<accession>A0ABM4EAV0</accession>
<dbReference type="PROSITE" id="PS00661">
    <property type="entry name" value="FERM_2"/>
    <property type="match status" value="1"/>
</dbReference>
<dbReference type="CDD" id="cd13184">
    <property type="entry name" value="FERM_C_4_1_family"/>
    <property type="match status" value="1"/>
</dbReference>
<evidence type="ECO:0000256" key="4">
    <source>
        <dbReference type="ARBA" id="ARBA00023203"/>
    </source>
</evidence>
<evidence type="ECO:0000256" key="7">
    <source>
        <dbReference type="SAM" id="MobiDB-lite"/>
    </source>
</evidence>
<dbReference type="RefSeq" id="XP_067149832.1">
    <property type="nucleotide sequence ID" value="XM_067293731.1"/>
</dbReference>
<dbReference type="PROSITE" id="PS50057">
    <property type="entry name" value="FERM_3"/>
    <property type="match status" value="1"/>
</dbReference>
<feature type="compositionally biased region" description="Basic and acidic residues" evidence="7">
    <location>
        <begin position="158"/>
        <end position="192"/>
    </location>
</feature>
<dbReference type="InterPro" id="IPR011993">
    <property type="entry name" value="PH-like_dom_sf"/>
</dbReference>
<dbReference type="PRINTS" id="PR00661">
    <property type="entry name" value="ERMFAMILY"/>
</dbReference>
<dbReference type="SMART" id="SM00295">
    <property type="entry name" value="B41"/>
    <property type="match status" value="1"/>
</dbReference>
<dbReference type="InterPro" id="IPR018980">
    <property type="entry name" value="FERM_PH-like_C"/>
</dbReference>
<dbReference type="InterPro" id="IPR000299">
    <property type="entry name" value="FERM_domain"/>
</dbReference>
<dbReference type="InterPro" id="IPR000798">
    <property type="entry name" value="Ez/rad/moesin-like"/>
</dbReference>
<dbReference type="InterPro" id="IPR007477">
    <property type="entry name" value="SAB_dom"/>
</dbReference>
<evidence type="ECO:0000256" key="3">
    <source>
        <dbReference type="ARBA" id="ARBA00022553"/>
    </source>
</evidence>
<dbReference type="PIRSF" id="PIRSF002304">
    <property type="entry name" value="Membrane_skeletal_4_1"/>
    <property type="match status" value="1"/>
</dbReference>
<feature type="compositionally biased region" description="Low complexity" evidence="7">
    <location>
        <begin position="49"/>
        <end position="64"/>
    </location>
</feature>
<evidence type="ECO:0000256" key="6">
    <source>
        <dbReference type="SAM" id="Coils"/>
    </source>
</evidence>
<dbReference type="InterPro" id="IPR014847">
    <property type="entry name" value="FA"/>
</dbReference>